<keyword evidence="1 2" id="KW-0129">CBS domain</keyword>
<dbReference type="PANTHER" id="PTHR43080">
    <property type="entry name" value="CBS DOMAIN-CONTAINING PROTEIN CBSX3, MITOCHONDRIAL"/>
    <property type="match status" value="1"/>
</dbReference>
<dbReference type="PROSITE" id="PS51371">
    <property type="entry name" value="CBS"/>
    <property type="match status" value="2"/>
</dbReference>
<gene>
    <name evidence="4" type="ORF">J2Z65_002344</name>
</gene>
<organism evidence="4 5">
    <name type="scientific">Paenibacillus aceris</name>
    <dbReference type="NCBI Taxonomy" id="869555"/>
    <lineage>
        <taxon>Bacteria</taxon>
        <taxon>Bacillati</taxon>
        <taxon>Bacillota</taxon>
        <taxon>Bacilli</taxon>
        <taxon>Bacillales</taxon>
        <taxon>Paenibacillaceae</taxon>
        <taxon>Paenibacillus</taxon>
    </lineage>
</organism>
<keyword evidence="5" id="KW-1185">Reference proteome</keyword>
<dbReference type="Pfam" id="PF00571">
    <property type="entry name" value="CBS"/>
    <property type="match status" value="2"/>
</dbReference>
<feature type="domain" description="CBS" evidence="3">
    <location>
        <begin position="6"/>
        <end position="66"/>
    </location>
</feature>
<dbReference type="Gene3D" id="3.10.580.10">
    <property type="entry name" value="CBS-domain"/>
    <property type="match status" value="1"/>
</dbReference>
<evidence type="ECO:0000259" key="3">
    <source>
        <dbReference type="PROSITE" id="PS51371"/>
    </source>
</evidence>
<dbReference type="InterPro" id="IPR046342">
    <property type="entry name" value="CBS_dom_sf"/>
</dbReference>
<sequence length="151" mass="17199">MAFTIMTHPVYKAKESDSVGDAIDKLIKYGISGMPVVNDHNEIVGFIRDGDILKIVGKHNLNVIDTGFFSTHIFEELEPFGFRCDSLRQENIMEISKRNIIKVQWDTDIEEISTILGRKRIKEVPVERNGVLVGIISRSDLIRHIYSEKLA</sequence>
<dbReference type="Proteomes" id="UP001519344">
    <property type="component" value="Unassembled WGS sequence"/>
</dbReference>
<evidence type="ECO:0000313" key="4">
    <source>
        <dbReference type="EMBL" id="MBP1963128.1"/>
    </source>
</evidence>
<evidence type="ECO:0000256" key="2">
    <source>
        <dbReference type="PROSITE-ProRule" id="PRU00703"/>
    </source>
</evidence>
<dbReference type="EMBL" id="JAGGKV010000005">
    <property type="protein sequence ID" value="MBP1963128.1"/>
    <property type="molecule type" value="Genomic_DNA"/>
</dbReference>
<evidence type="ECO:0000256" key="1">
    <source>
        <dbReference type="ARBA" id="ARBA00023122"/>
    </source>
</evidence>
<dbReference type="RefSeq" id="WP_240159998.1">
    <property type="nucleotide sequence ID" value="NZ_JAAOZR010000045.1"/>
</dbReference>
<reference evidence="4 5" key="1">
    <citation type="submission" date="2021-03" db="EMBL/GenBank/DDBJ databases">
        <title>Genomic Encyclopedia of Type Strains, Phase IV (KMG-IV): sequencing the most valuable type-strain genomes for metagenomic binning, comparative biology and taxonomic classification.</title>
        <authorList>
            <person name="Goeker M."/>
        </authorList>
    </citation>
    <scope>NUCLEOTIDE SEQUENCE [LARGE SCALE GENOMIC DNA]</scope>
    <source>
        <strain evidence="4 5">DSM 24950</strain>
    </source>
</reference>
<proteinExistence type="predicted"/>
<protein>
    <submittedName>
        <fullName evidence="4">CBS domain-containing protein</fullName>
    </submittedName>
</protein>
<name>A0ABS4HX46_9BACL</name>
<accession>A0ABS4HX46</accession>
<dbReference type="InterPro" id="IPR051257">
    <property type="entry name" value="Diverse_CBS-Domain"/>
</dbReference>
<feature type="domain" description="CBS" evidence="3">
    <location>
        <begin position="95"/>
        <end position="151"/>
    </location>
</feature>
<dbReference type="PANTHER" id="PTHR43080:SF2">
    <property type="entry name" value="CBS DOMAIN-CONTAINING PROTEIN"/>
    <property type="match status" value="1"/>
</dbReference>
<dbReference type="SMART" id="SM00116">
    <property type="entry name" value="CBS"/>
    <property type="match status" value="2"/>
</dbReference>
<dbReference type="InterPro" id="IPR000644">
    <property type="entry name" value="CBS_dom"/>
</dbReference>
<comment type="caution">
    <text evidence="4">The sequence shown here is derived from an EMBL/GenBank/DDBJ whole genome shotgun (WGS) entry which is preliminary data.</text>
</comment>
<evidence type="ECO:0000313" key="5">
    <source>
        <dbReference type="Proteomes" id="UP001519344"/>
    </source>
</evidence>
<dbReference type="SUPFAM" id="SSF54631">
    <property type="entry name" value="CBS-domain pair"/>
    <property type="match status" value="1"/>
</dbReference>